<proteinExistence type="predicted"/>
<dbReference type="Pfam" id="PF01657">
    <property type="entry name" value="Stress-antifung"/>
    <property type="match status" value="2"/>
</dbReference>
<dbReference type="GeneID" id="111012408"/>
<dbReference type="Proteomes" id="UP000504603">
    <property type="component" value="Unplaced"/>
</dbReference>
<evidence type="ECO:0000256" key="2">
    <source>
        <dbReference type="ARBA" id="ARBA00022737"/>
    </source>
</evidence>
<feature type="domain" description="Gnk2-homologous" evidence="4">
    <location>
        <begin position="30"/>
        <end position="138"/>
    </location>
</feature>
<dbReference type="InterPro" id="IPR002902">
    <property type="entry name" value="GNK2"/>
</dbReference>
<reference evidence="6" key="1">
    <citation type="submission" date="2025-08" db="UniProtKB">
        <authorList>
            <consortium name="RefSeq"/>
        </authorList>
    </citation>
    <scope>IDENTIFICATION</scope>
    <source>
        <strain evidence="6">OHB3-1</strain>
    </source>
</reference>
<evidence type="ECO:0000256" key="1">
    <source>
        <dbReference type="ARBA" id="ARBA00022729"/>
    </source>
</evidence>
<dbReference type="AlphaFoldDB" id="A0A6J1CKD8"/>
<dbReference type="OrthoDB" id="1909574at2759"/>
<dbReference type="PROSITE" id="PS51473">
    <property type="entry name" value="GNK2"/>
    <property type="match status" value="2"/>
</dbReference>
<feature type="chain" id="PRO_5026766791" evidence="3">
    <location>
        <begin position="24"/>
        <end position="290"/>
    </location>
</feature>
<keyword evidence="2" id="KW-0677">Repeat</keyword>
<protein>
    <submittedName>
        <fullName evidence="6">Cysteine-rich repeat secretory protein 38-like</fullName>
    </submittedName>
</protein>
<evidence type="ECO:0000313" key="6">
    <source>
        <dbReference type="RefSeq" id="XP_022142245.1"/>
    </source>
</evidence>
<evidence type="ECO:0000259" key="4">
    <source>
        <dbReference type="PROSITE" id="PS51473"/>
    </source>
</evidence>
<dbReference type="KEGG" id="mcha:111012408"/>
<name>A0A6J1CKD8_MOMCH</name>
<sequence length="290" mass="31816">MEIPTTLFLLISLVLLLPQLILSTVYEPDFFFSKCSDKFGNYSNNSPFKKNLHNALASISSRSSTRTQVSDYGFYKASSGEEPDRANVKALCRGGVSLELCRICVRNSVRRILQTCPSQKEGAGWYGDCQIVYSNNSIDGEISVAGATQTLFSTNRAPDARGFNEALRELLDGLREKAASGSCIRKSASGDVKLQAPNTTYTIYGLADCFPDMSSLDCDVCLSRLQSKIPNCCSGSTGARLIATSCQINYEIHPLYYSFLSASDRAIFTSNTICHPDLGSFHHLLLLNFQ</sequence>
<dbReference type="PANTHER" id="PTHR32099">
    <property type="entry name" value="CYSTEINE-RICH REPEAT SECRETORY PROTEIN"/>
    <property type="match status" value="1"/>
</dbReference>
<dbReference type="RefSeq" id="XP_022142245.1">
    <property type="nucleotide sequence ID" value="XM_022286553.1"/>
</dbReference>
<organism evidence="5 6">
    <name type="scientific">Momordica charantia</name>
    <name type="common">Bitter gourd</name>
    <name type="synonym">Balsam pear</name>
    <dbReference type="NCBI Taxonomy" id="3673"/>
    <lineage>
        <taxon>Eukaryota</taxon>
        <taxon>Viridiplantae</taxon>
        <taxon>Streptophyta</taxon>
        <taxon>Embryophyta</taxon>
        <taxon>Tracheophyta</taxon>
        <taxon>Spermatophyta</taxon>
        <taxon>Magnoliopsida</taxon>
        <taxon>eudicotyledons</taxon>
        <taxon>Gunneridae</taxon>
        <taxon>Pentapetalae</taxon>
        <taxon>rosids</taxon>
        <taxon>fabids</taxon>
        <taxon>Cucurbitales</taxon>
        <taxon>Cucurbitaceae</taxon>
        <taxon>Momordiceae</taxon>
        <taxon>Momordica</taxon>
    </lineage>
</organism>
<accession>A0A6J1CKD8</accession>
<dbReference type="Gene3D" id="3.30.430.20">
    <property type="entry name" value="Gnk2 domain, C-X8-C-X2-C motif"/>
    <property type="match status" value="2"/>
</dbReference>
<dbReference type="CDD" id="cd23509">
    <property type="entry name" value="Gnk2-like"/>
    <property type="match status" value="2"/>
</dbReference>
<feature type="domain" description="Gnk2-homologous" evidence="4">
    <location>
        <begin position="145"/>
        <end position="255"/>
    </location>
</feature>
<evidence type="ECO:0000256" key="3">
    <source>
        <dbReference type="SAM" id="SignalP"/>
    </source>
</evidence>
<evidence type="ECO:0000313" key="5">
    <source>
        <dbReference type="Proteomes" id="UP000504603"/>
    </source>
</evidence>
<keyword evidence="5" id="KW-1185">Reference proteome</keyword>
<feature type="signal peptide" evidence="3">
    <location>
        <begin position="1"/>
        <end position="23"/>
    </location>
</feature>
<dbReference type="PANTHER" id="PTHR32099:SF103">
    <property type="entry name" value="GNK2-HOMOLOGOUS DOMAIN-CONTAINING PROTEIN"/>
    <property type="match status" value="1"/>
</dbReference>
<gene>
    <name evidence="6" type="primary">LOC111012408</name>
</gene>
<dbReference type="InterPro" id="IPR038408">
    <property type="entry name" value="GNK2_sf"/>
</dbReference>
<keyword evidence="1 3" id="KW-0732">Signal</keyword>